<evidence type="ECO:0000256" key="3">
    <source>
        <dbReference type="ARBA" id="ARBA00023157"/>
    </source>
</evidence>
<dbReference type="PROSITE" id="PS50923">
    <property type="entry name" value="SUSHI"/>
    <property type="match status" value="5"/>
</dbReference>
<protein>
    <recommendedName>
        <fullName evidence="6">Sushi domain-containing protein</fullName>
    </recommendedName>
</protein>
<comment type="caution">
    <text evidence="5">Lacks conserved residue(s) required for the propagation of feature annotation.</text>
</comment>
<reference evidence="8" key="1">
    <citation type="submission" date="2010-08" db="EMBL/GenBank/DDBJ databases">
        <authorList>
            <consortium name="Caenorhabditis japonica Sequencing Consortium"/>
            <person name="Wilson R.K."/>
        </authorList>
    </citation>
    <scope>NUCLEOTIDE SEQUENCE [LARGE SCALE GENOMIC DNA]</scope>
    <source>
        <strain evidence="8">DF5081</strain>
    </source>
</reference>
<dbReference type="InterPro" id="IPR000436">
    <property type="entry name" value="Sushi_SCR_CCP_dom"/>
</dbReference>
<sequence length="455" mass="47092">MSFPGCTPLSAFQGTLTNGRMEYSPTVSTRIPVGTIVNVVCYNGYTLSGNSLASCTASGWSPSTIGSCVQQVHRALVCIQVYVVLVLVVIVECHFSLSQGTTVTLQCATNYSVTVGGYTSATCYNGVWSPTGLASCQKTQKEPISTSCPFGIAPVLGATMTYSNDNPVGPYPPFTIVTATCQSGYVPNGIMTSTCSNGIWAPASLGTCELMGNEIGGTSCGRLGDPLSGTLVYSAIGLGPYPSGTSATVLCNIGSTLSGSPSAICTNGVWNPLPGTCVQTFLRKSPVKSNNITLPVADSPKEINSNVTIEEIPKIVLSGETCPPPMAPAFGEITFSGLSTKGMFDDGTTAALKCNLGYKSTGPSFSTCRKGSFRPIMGKCSNGAESSSLSVCVPLSPPKNSRVVYIQSGSSLDFEDGTTALLYCEEGFAVTGTATLQCQSGQWEPSTGFGKCDSI</sequence>
<keyword evidence="8" id="KW-1185">Reference proteome</keyword>
<dbReference type="AlphaFoldDB" id="A0A8R1E952"/>
<keyword evidence="3 5" id="KW-1015">Disulfide bond</keyword>
<name>A0A8R1E952_CAEJA</name>
<feature type="domain" description="Sushi" evidence="6">
    <location>
        <begin position="4"/>
        <end position="70"/>
    </location>
</feature>
<evidence type="ECO:0000256" key="5">
    <source>
        <dbReference type="PROSITE-ProRule" id="PRU00302"/>
    </source>
</evidence>
<dbReference type="Pfam" id="PF00084">
    <property type="entry name" value="Sushi"/>
    <property type="match status" value="5"/>
</dbReference>
<feature type="domain" description="Sushi" evidence="6">
    <location>
        <begin position="218"/>
        <end position="279"/>
    </location>
</feature>
<keyword evidence="1 5" id="KW-0768">Sushi</keyword>
<dbReference type="PANTHER" id="PTHR19325">
    <property type="entry name" value="COMPLEMENT COMPONENT-RELATED SUSHI DOMAIN-CONTAINING"/>
    <property type="match status" value="1"/>
</dbReference>
<evidence type="ECO:0000313" key="7">
    <source>
        <dbReference type="EnsemblMetazoa" id="CJA28705b.1"/>
    </source>
</evidence>
<feature type="domain" description="Sushi" evidence="6">
    <location>
        <begin position="146"/>
        <end position="210"/>
    </location>
</feature>
<dbReference type="SUPFAM" id="SSF57535">
    <property type="entry name" value="Complement control module/SCR domain"/>
    <property type="match status" value="6"/>
</dbReference>
<dbReference type="Proteomes" id="UP000005237">
    <property type="component" value="Unassembled WGS sequence"/>
</dbReference>
<accession>A0A8R1E952</accession>
<dbReference type="PANTHER" id="PTHR19325:SF575">
    <property type="entry name" value="LOCOMOTION-RELATED PROTEIN HIKARU GENKI"/>
    <property type="match status" value="1"/>
</dbReference>
<dbReference type="CDD" id="cd00033">
    <property type="entry name" value="CCP"/>
    <property type="match status" value="5"/>
</dbReference>
<feature type="disulfide bond" evidence="5">
    <location>
        <begin position="181"/>
        <end position="208"/>
    </location>
</feature>
<feature type="domain" description="Sushi" evidence="6">
    <location>
        <begin position="76"/>
        <end position="138"/>
    </location>
</feature>
<evidence type="ECO:0000259" key="6">
    <source>
        <dbReference type="PROSITE" id="PS50923"/>
    </source>
</evidence>
<evidence type="ECO:0000256" key="4">
    <source>
        <dbReference type="ARBA" id="ARBA00023180"/>
    </source>
</evidence>
<evidence type="ECO:0000256" key="2">
    <source>
        <dbReference type="ARBA" id="ARBA00022737"/>
    </source>
</evidence>
<keyword evidence="4" id="KW-0325">Glycoprotein</keyword>
<feature type="domain" description="Sushi" evidence="6">
    <location>
        <begin position="390"/>
        <end position="454"/>
    </location>
</feature>
<feature type="disulfide bond" evidence="5">
    <location>
        <begin position="41"/>
        <end position="68"/>
    </location>
</feature>
<dbReference type="Gene3D" id="2.10.70.10">
    <property type="entry name" value="Complement Module, domain 1"/>
    <property type="match status" value="6"/>
</dbReference>
<dbReference type="SMART" id="SM00032">
    <property type="entry name" value="CCP"/>
    <property type="match status" value="6"/>
</dbReference>
<evidence type="ECO:0000256" key="1">
    <source>
        <dbReference type="ARBA" id="ARBA00022659"/>
    </source>
</evidence>
<proteinExistence type="predicted"/>
<organism evidence="7 8">
    <name type="scientific">Caenorhabditis japonica</name>
    <dbReference type="NCBI Taxonomy" id="281687"/>
    <lineage>
        <taxon>Eukaryota</taxon>
        <taxon>Metazoa</taxon>
        <taxon>Ecdysozoa</taxon>
        <taxon>Nematoda</taxon>
        <taxon>Chromadorea</taxon>
        <taxon>Rhabditida</taxon>
        <taxon>Rhabditina</taxon>
        <taxon>Rhabditomorpha</taxon>
        <taxon>Rhabditoidea</taxon>
        <taxon>Rhabditidae</taxon>
        <taxon>Peloderinae</taxon>
        <taxon>Caenorhabditis</taxon>
    </lineage>
</organism>
<dbReference type="InterPro" id="IPR035976">
    <property type="entry name" value="Sushi/SCR/CCP_sf"/>
</dbReference>
<reference evidence="7" key="2">
    <citation type="submission" date="2022-06" db="UniProtKB">
        <authorList>
            <consortium name="EnsemblMetazoa"/>
        </authorList>
    </citation>
    <scope>IDENTIFICATION</scope>
    <source>
        <strain evidence="7">DF5081</strain>
    </source>
</reference>
<dbReference type="EnsemblMetazoa" id="CJA28705b.1">
    <property type="protein sequence ID" value="CJA28705b.1"/>
    <property type="gene ID" value="WBGene00184279"/>
</dbReference>
<dbReference type="InterPro" id="IPR050350">
    <property type="entry name" value="Compl-Cell_Adhes-Reg"/>
</dbReference>
<evidence type="ECO:0000313" key="8">
    <source>
        <dbReference type="Proteomes" id="UP000005237"/>
    </source>
</evidence>
<keyword evidence="2" id="KW-0677">Repeat</keyword>